<keyword evidence="2" id="KW-0067">ATP-binding</keyword>
<keyword evidence="5" id="KW-0812">Transmembrane</keyword>
<feature type="transmembrane region" description="Helical" evidence="5">
    <location>
        <begin position="233"/>
        <end position="252"/>
    </location>
</feature>
<dbReference type="PANTHER" id="PTHR11361:SF99">
    <property type="entry name" value="DNA MISMATCH REPAIR PROTEIN"/>
    <property type="match status" value="1"/>
</dbReference>
<dbReference type="GO" id="GO:0005829">
    <property type="term" value="C:cytosol"/>
    <property type="evidence" value="ECO:0007669"/>
    <property type="project" value="TreeGrafter"/>
</dbReference>
<sequence>MSSSYQNDLIELQKEINRLEKKSNSLSFLRLILVIVTIILSVITYNFLPNFLWVTILFFISVFVVVVRIHHKVIDNLQEWKTKYLLTENEEKTLRGEVNMYDNGEEFISANHHFANDLDIFGEYSLYHFINRARTSMGRSKLASYFNEISDINYKEIKERRSAIQELSENKKFSSQFQYLLYGNDKDQGFKHIESKSLENFYLNKEKLYLVYSYLVPFGWLAVLYGLFSSQEWVGQLSVVLIVANFVVMNKVGKGVSAFMHLLNNSAITLEKLSKVTSLIGEEHFTSELLKREVLKIGDGKAFTKPIKELSTMIQQLDIRKNMAGLIVLYAIFPFDIRLVKKIRKWFQENPQLFNNLYDVIGQLEALNSLAILQKNYPEWVEANYTDNKEVVVDGENIGHPLIFKGLSGSEDGGVVNSYVLSKNNRVSIITGSNMSGKSTFLRVLGINLVLAYAGSVVCATKFEVGNPVKLITSMRISDNLRLSESTFKAELERIKLIVEAINSNKRYLFLVDEMLRGTNSVDKLKGSFALLEKLKENQEAFILVATHDLQLSEFENSNQEIANNYHFDFDYHQGGFEFDYKLKDGVCKKFNASLLMKELGLNT</sequence>
<evidence type="ECO:0000313" key="7">
    <source>
        <dbReference type="EMBL" id="OHX65000.1"/>
    </source>
</evidence>
<dbReference type="SUPFAM" id="SSF48334">
    <property type="entry name" value="DNA repair protein MutS, domain III"/>
    <property type="match status" value="1"/>
</dbReference>
<feature type="domain" description="DNA mismatch repair proteins mutS family" evidence="6">
    <location>
        <begin position="425"/>
        <end position="601"/>
    </location>
</feature>
<keyword evidence="4" id="KW-0175">Coiled coil</keyword>
<evidence type="ECO:0000256" key="3">
    <source>
        <dbReference type="ARBA" id="ARBA00023125"/>
    </source>
</evidence>
<dbReference type="GO" id="GO:0030983">
    <property type="term" value="F:mismatched DNA binding"/>
    <property type="evidence" value="ECO:0007669"/>
    <property type="project" value="InterPro"/>
</dbReference>
<dbReference type="GO" id="GO:0006298">
    <property type="term" value="P:mismatch repair"/>
    <property type="evidence" value="ECO:0007669"/>
    <property type="project" value="InterPro"/>
</dbReference>
<dbReference type="SMART" id="SM00534">
    <property type="entry name" value="MUTSac"/>
    <property type="match status" value="1"/>
</dbReference>
<comment type="caution">
    <text evidence="7">The sequence shown here is derived from an EMBL/GenBank/DDBJ whole genome shotgun (WGS) entry which is preliminary data.</text>
</comment>
<organism evidence="7 8">
    <name type="scientific">Flammeovirga pacifica</name>
    <dbReference type="NCBI Taxonomy" id="915059"/>
    <lineage>
        <taxon>Bacteria</taxon>
        <taxon>Pseudomonadati</taxon>
        <taxon>Bacteroidota</taxon>
        <taxon>Cytophagia</taxon>
        <taxon>Cytophagales</taxon>
        <taxon>Flammeovirgaceae</taxon>
        <taxon>Flammeovirga</taxon>
    </lineage>
</organism>
<dbReference type="InterPro" id="IPR036187">
    <property type="entry name" value="DNA_mismatch_repair_MutS_sf"/>
</dbReference>
<name>A0A1S1YVG9_FLAPC</name>
<dbReference type="RefSeq" id="WP_044224383.1">
    <property type="nucleotide sequence ID" value="NZ_JRYR02000001.1"/>
</dbReference>
<dbReference type="InterPro" id="IPR000432">
    <property type="entry name" value="DNA_mismatch_repair_MutS_C"/>
</dbReference>
<dbReference type="Gene3D" id="3.40.50.300">
    <property type="entry name" value="P-loop containing nucleotide triphosphate hydrolases"/>
    <property type="match status" value="1"/>
</dbReference>
<feature type="transmembrane region" description="Helical" evidence="5">
    <location>
        <begin position="208"/>
        <end position="227"/>
    </location>
</feature>
<evidence type="ECO:0000259" key="6">
    <source>
        <dbReference type="SMART" id="SM00534"/>
    </source>
</evidence>
<feature type="coiled-coil region" evidence="4">
    <location>
        <begin position="2"/>
        <end position="29"/>
    </location>
</feature>
<keyword evidence="1" id="KW-0547">Nucleotide-binding</keyword>
<evidence type="ECO:0000256" key="4">
    <source>
        <dbReference type="SAM" id="Coils"/>
    </source>
</evidence>
<dbReference type="InterPro" id="IPR045076">
    <property type="entry name" value="MutS"/>
</dbReference>
<dbReference type="Gene3D" id="1.10.1420.10">
    <property type="match status" value="1"/>
</dbReference>
<accession>A0A1S1YVG9</accession>
<protein>
    <recommendedName>
        <fullName evidence="6">DNA mismatch repair proteins mutS family domain-containing protein</fullName>
    </recommendedName>
</protein>
<evidence type="ECO:0000256" key="2">
    <source>
        <dbReference type="ARBA" id="ARBA00022840"/>
    </source>
</evidence>
<dbReference type="STRING" id="915059.NH26_00860"/>
<evidence type="ECO:0000313" key="8">
    <source>
        <dbReference type="Proteomes" id="UP000179797"/>
    </source>
</evidence>
<dbReference type="Pfam" id="PF00488">
    <property type="entry name" value="MutS_V"/>
    <property type="match status" value="1"/>
</dbReference>
<gene>
    <name evidence="7" type="ORF">NH26_00860</name>
</gene>
<dbReference type="GO" id="GO:0005524">
    <property type="term" value="F:ATP binding"/>
    <property type="evidence" value="ECO:0007669"/>
    <property type="project" value="UniProtKB-KW"/>
</dbReference>
<evidence type="ECO:0000256" key="5">
    <source>
        <dbReference type="SAM" id="Phobius"/>
    </source>
</evidence>
<feature type="transmembrane region" description="Helical" evidence="5">
    <location>
        <begin position="28"/>
        <end position="45"/>
    </location>
</feature>
<keyword evidence="8" id="KW-1185">Reference proteome</keyword>
<feature type="transmembrane region" description="Helical" evidence="5">
    <location>
        <begin position="51"/>
        <end position="69"/>
    </location>
</feature>
<dbReference type="EMBL" id="JRYR02000001">
    <property type="protein sequence ID" value="OHX65000.1"/>
    <property type="molecule type" value="Genomic_DNA"/>
</dbReference>
<dbReference type="AlphaFoldDB" id="A0A1S1YVG9"/>
<keyword evidence="5" id="KW-1133">Transmembrane helix</keyword>
<feature type="transmembrane region" description="Helical" evidence="5">
    <location>
        <begin position="323"/>
        <end position="340"/>
    </location>
</feature>
<dbReference type="PANTHER" id="PTHR11361">
    <property type="entry name" value="DNA MISMATCH REPAIR PROTEIN MUTS FAMILY MEMBER"/>
    <property type="match status" value="1"/>
</dbReference>
<dbReference type="SUPFAM" id="SSF52540">
    <property type="entry name" value="P-loop containing nucleoside triphosphate hydrolases"/>
    <property type="match status" value="1"/>
</dbReference>
<reference evidence="7 8" key="1">
    <citation type="journal article" date="2012" name="Int. J. Syst. Evol. Microbiol.">
        <title>Flammeovirga pacifica sp. nov., isolated from deep-sea sediment.</title>
        <authorList>
            <person name="Xu H."/>
            <person name="Fu Y."/>
            <person name="Yang N."/>
            <person name="Ding Z."/>
            <person name="Lai Q."/>
            <person name="Zeng R."/>
        </authorList>
    </citation>
    <scope>NUCLEOTIDE SEQUENCE [LARGE SCALE GENOMIC DNA]</scope>
    <source>
        <strain evidence="8">DSM 24597 / LMG 26175 / WPAGA1</strain>
    </source>
</reference>
<dbReference type="InterPro" id="IPR027417">
    <property type="entry name" value="P-loop_NTPase"/>
</dbReference>
<evidence type="ECO:0000256" key="1">
    <source>
        <dbReference type="ARBA" id="ARBA00022741"/>
    </source>
</evidence>
<dbReference type="GO" id="GO:0140664">
    <property type="term" value="F:ATP-dependent DNA damage sensor activity"/>
    <property type="evidence" value="ECO:0007669"/>
    <property type="project" value="InterPro"/>
</dbReference>
<proteinExistence type="predicted"/>
<keyword evidence="3" id="KW-0238">DNA-binding</keyword>
<dbReference type="OrthoDB" id="9802448at2"/>
<dbReference type="Proteomes" id="UP000179797">
    <property type="component" value="Unassembled WGS sequence"/>
</dbReference>
<keyword evidence="5" id="KW-0472">Membrane</keyword>